<sequence>MEKWSPLSKLSDSSVTGEVFINDLRKAGELDGIEEKFRIVNIAAVHISEGKGYLSKVYRCDVTFEPLSGVNEAPPSLSVALKQPCSTAMDAVFNDKNETPEMREKAKGALDHFHDMIKKFHNHECTFYNIFSNSGLPLPKLYGSSEWDENNEGYLLFEYVKNGKFMALDEGLTLGQAKSLLKFIAKMQAVGYQKKKLWENKFTRPDFGNSDADVGGSIMEKVGKGGSEAFKKLHRRFGKFYTDHDTVKFASGDKWFDFGLPTALTHGDMWSSNLNFKTGVQSDEINAIIDWQVVHDGNPMIDVSRILLVCCDSDVRRALEPTVCQFLYDEVKQALGHAPPYSIDDLVISKRYADLSSLFFAMFLPGVHFHNDDDETQAKKARFMQRLEDLMEDQISIIEEHFPTLLVD</sequence>
<feature type="domain" description="CHK kinase-like" evidence="1">
    <location>
        <begin position="154"/>
        <end position="337"/>
    </location>
</feature>
<dbReference type="Gene3D" id="3.90.1200.10">
    <property type="match status" value="1"/>
</dbReference>
<organism evidence="2 3">
    <name type="scientific">Panagrellus redivivus</name>
    <name type="common">Microworm</name>
    <dbReference type="NCBI Taxonomy" id="6233"/>
    <lineage>
        <taxon>Eukaryota</taxon>
        <taxon>Metazoa</taxon>
        <taxon>Ecdysozoa</taxon>
        <taxon>Nematoda</taxon>
        <taxon>Chromadorea</taxon>
        <taxon>Rhabditida</taxon>
        <taxon>Tylenchina</taxon>
        <taxon>Panagrolaimomorpha</taxon>
        <taxon>Panagrolaimoidea</taxon>
        <taxon>Panagrolaimidae</taxon>
        <taxon>Panagrellus</taxon>
    </lineage>
</organism>
<evidence type="ECO:0000313" key="2">
    <source>
        <dbReference type="Proteomes" id="UP000492821"/>
    </source>
</evidence>
<dbReference type="InterPro" id="IPR015897">
    <property type="entry name" value="CHK_kinase-like"/>
</dbReference>
<dbReference type="PANTHER" id="PTHR23020:SF41">
    <property type="entry name" value="AMINOGLYCOSIDE PHOSPHOTRANSFERASE DOMAIN-CONTAINING PROTEIN"/>
    <property type="match status" value="1"/>
</dbReference>
<dbReference type="Proteomes" id="UP000492821">
    <property type="component" value="Unassembled WGS sequence"/>
</dbReference>
<evidence type="ECO:0000313" key="3">
    <source>
        <dbReference type="WBParaSite" id="Pan_g13421.t1"/>
    </source>
</evidence>
<dbReference type="AlphaFoldDB" id="A0A7E4UVR4"/>
<dbReference type="PANTHER" id="PTHR23020">
    <property type="entry name" value="UNCHARACTERIZED NUCLEAR HORMONE RECEPTOR-RELATED"/>
    <property type="match status" value="1"/>
</dbReference>
<protein>
    <submittedName>
        <fullName evidence="3">CHK domain-containing protein</fullName>
    </submittedName>
</protein>
<dbReference type="Pfam" id="PF07914">
    <property type="entry name" value="DUF1679"/>
    <property type="match status" value="1"/>
</dbReference>
<proteinExistence type="predicted"/>
<dbReference type="SUPFAM" id="SSF56112">
    <property type="entry name" value="Protein kinase-like (PK-like)"/>
    <property type="match status" value="1"/>
</dbReference>
<dbReference type="SMART" id="SM00587">
    <property type="entry name" value="CHK"/>
    <property type="match status" value="1"/>
</dbReference>
<dbReference type="InterPro" id="IPR052961">
    <property type="entry name" value="Oxido-Kinase-like_Enzymes"/>
</dbReference>
<evidence type="ECO:0000259" key="1">
    <source>
        <dbReference type="SMART" id="SM00587"/>
    </source>
</evidence>
<dbReference type="InterPro" id="IPR011009">
    <property type="entry name" value="Kinase-like_dom_sf"/>
</dbReference>
<name>A0A7E4UVR4_PANRE</name>
<keyword evidence="2" id="KW-1185">Reference proteome</keyword>
<dbReference type="InterPro" id="IPR012877">
    <property type="entry name" value="Dhs-27"/>
</dbReference>
<reference evidence="2" key="1">
    <citation type="journal article" date="2013" name="Genetics">
        <title>The draft genome and transcriptome of Panagrellus redivivus are shaped by the harsh demands of a free-living lifestyle.</title>
        <authorList>
            <person name="Srinivasan J."/>
            <person name="Dillman A.R."/>
            <person name="Macchietto M.G."/>
            <person name="Heikkinen L."/>
            <person name="Lakso M."/>
            <person name="Fracchia K.M."/>
            <person name="Antoshechkin I."/>
            <person name="Mortazavi A."/>
            <person name="Wong G."/>
            <person name="Sternberg P.W."/>
        </authorList>
    </citation>
    <scope>NUCLEOTIDE SEQUENCE [LARGE SCALE GENOMIC DNA]</scope>
    <source>
        <strain evidence="2">MT8872</strain>
    </source>
</reference>
<dbReference type="WBParaSite" id="Pan_g13421.t1">
    <property type="protein sequence ID" value="Pan_g13421.t1"/>
    <property type="gene ID" value="Pan_g13421"/>
</dbReference>
<reference evidence="3" key="2">
    <citation type="submission" date="2020-10" db="UniProtKB">
        <authorList>
            <consortium name="WormBaseParasite"/>
        </authorList>
    </citation>
    <scope>IDENTIFICATION</scope>
</reference>
<accession>A0A7E4UVR4</accession>